<gene>
    <name evidence="1" type="ORF">DILT_LOCUS19305</name>
</gene>
<dbReference type="AlphaFoldDB" id="A0A3P7RLQ5"/>
<organism evidence="1 2">
    <name type="scientific">Dibothriocephalus latus</name>
    <name type="common">Fish tapeworm</name>
    <name type="synonym">Diphyllobothrium latum</name>
    <dbReference type="NCBI Taxonomy" id="60516"/>
    <lineage>
        <taxon>Eukaryota</taxon>
        <taxon>Metazoa</taxon>
        <taxon>Spiralia</taxon>
        <taxon>Lophotrochozoa</taxon>
        <taxon>Platyhelminthes</taxon>
        <taxon>Cestoda</taxon>
        <taxon>Eucestoda</taxon>
        <taxon>Diphyllobothriidea</taxon>
        <taxon>Diphyllobothriidae</taxon>
        <taxon>Dibothriocephalus</taxon>
    </lineage>
</organism>
<dbReference type="OrthoDB" id="6246789at2759"/>
<name>A0A3P7RLQ5_DIBLA</name>
<keyword evidence="2" id="KW-1185">Reference proteome</keyword>
<sequence length="207" mass="23758">MLPSSGGCEKEENLCRIIEAALVADYLQMPRFKKQLVSWFQELLSLACDSLSPCLAQTHRCSFFADALTILSDRRLHDLKKVLVEYLYRLPQFFLSPRYAAALDITQSSRLVVRWLSSDKLYFNSEDELVDIVSEWIHQLSCQSKRRCLSNERRCELLLRLTSPLRLGLLSWCGLQTLISLLNEHLALVPEHFSLNCLLLVSQALIA</sequence>
<dbReference type="EMBL" id="UYRU01110852">
    <property type="protein sequence ID" value="VDN44282.1"/>
    <property type="molecule type" value="Genomic_DNA"/>
</dbReference>
<feature type="non-terminal residue" evidence="1">
    <location>
        <position position="207"/>
    </location>
</feature>
<proteinExistence type="predicted"/>
<accession>A0A3P7RLQ5</accession>
<reference evidence="1 2" key="1">
    <citation type="submission" date="2018-11" db="EMBL/GenBank/DDBJ databases">
        <authorList>
            <consortium name="Pathogen Informatics"/>
        </authorList>
    </citation>
    <scope>NUCLEOTIDE SEQUENCE [LARGE SCALE GENOMIC DNA]</scope>
</reference>
<protein>
    <submittedName>
        <fullName evidence="1">Uncharacterized protein</fullName>
    </submittedName>
</protein>
<evidence type="ECO:0000313" key="1">
    <source>
        <dbReference type="EMBL" id="VDN44282.1"/>
    </source>
</evidence>
<evidence type="ECO:0000313" key="2">
    <source>
        <dbReference type="Proteomes" id="UP000281553"/>
    </source>
</evidence>
<dbReference type="Proteomes" id="UP000281553">
    <property type="component" value="Unassembled WGS sequence"/>
</dbReference>